<dbReference type="Proteomes" id="UP000001056">
    <property type="component" value="Unassembled WGS sequence"/>
</dbReference>
<dbReference type="InterPro" id="IPR037455">
    <property type="entry name" value="LucA/IucC-like"/>
</dbReference>
<dbReference type="InParanoid" id="Q2H7M4"/>
<dbReference type="Gene3D" id="1.10.510.40">
    <property type="match status" value="1"/>
</dbReference>
<evidence type="ECO:0008006" key="5">
    <source>
        <dbReference type="Google" id="ProtNLM"/>
    </source>
</evidence>
<dbReference type="RefSeq" id="XP_001221436.1">
    <property type="nucleotide sequence ID" value="XM_001221435.1"/>
</dbReference>
<dbReference type="AlphaFoldDB" id="Q2H7M4"/>
<dbReference type="InterPro" id="IPR007310">
    <property type="entry name" value="Aerobactin_biosyn_IucA/IucC_N"/>
</dbReference>
<keyword evidence="4" id="KW-1185">Reference proteome</keyword>
<evidence type="ECO:0000259" key="1">
    <source>
        <dbReference type="Pfam" id="PF04183"/>
    </source>
</evidence>
<dbReference type="HOGENOM" id="CLU_010625_1_0_1"/>
<dbReference type="InterPro" id="IPR022770">
    <property type="entry name" value="IucA/IucC-like_C"/>
</dbReference>
<evidence type="ECO:0000313" key="3">
    <source>
        <dbReference type="EMBL" id="EAQ88722.1"/>
    </source>
</evidence>
<gene>
    <name evidence="3" type="ORF">CHGG_05341</name>
</gene>
<accession>Q2H7M4</accession>
<feature type="domain" description="Aerobactin siderophore biosynthesis IucA/IucC N-terminal" evidence="1">
    <location>
        <begin position="62"/>
        <end position="171"/>
    </location>
</feature>
<dbReference type="VEuPathDB" id="FungiDB:CHGG_05341"/>
<dbReference type="eggNOG" id="ENOG502RX6M">
    <property type="taxonomic scope" value="Eukaryota"/>
</dbReference>
<proteinExistence type="predicted"/>
<name>Q2H7M4_CHAGB</name>
<sequence length="403" mass="45510">MARTIRGELENSADNQEQWLKFERSQPPPQLGSPLIVWEQRLFKGHPTHPYLGTDAIRVGSSELYGLHQASMRTISIPDFPFHVKMALSFTITSARRTMTPWTTRMCIEVSRLLQDIADPELLWIALKRAAACSANRDFEAAKHLSVMLREDPEPRARELGQCLVLPAALFELRSEDRVAPVVELFNLEPTLEARKNWFRNYARLYLQAVLPPLLSYGICLEAHLQNVLARFDVETGALRGFVYRDMGGLRMHLPTMKARGIGIKSADLVPGAVTLTDDLEAVWINAYHNLVVNHMGGALRGMGLQWDGGWDILKEELKQALEASPDPDNKTAELLEFMVRPTMKRKAFLRMQIAGIYRDSLRPPSKSFIHPSKGIGGLRELVGQRNLYMYSRLLAAQMLSAP</sequence>
<protein>
    <recommendedName>
        <fullName evidence="5">Aerobactin siderophore biosynthesis IucA/IucC-like C-terminal domain-containing protein</fullName>
    </recommendedName>
</protein>
<dbReference type="EMBL" id="CH408031">
    <property type="protein sequence ID" value="EAQ88722.1"/>
    <property type="molecule type" value="Genomic_DNA"/>
</dbReference>
<reference evidence="4" key="1">
    <citation type="journal article" date="2015" name="Genome Announc.">
        <title>Draft genome sequence of the cellulolytic fungus Chaetomium globosum.</title>
        <authorList>
            <person name="Cuomo C.A."/>
            <person name="Untereiner W.A."/>
            <person name="Ma L.-J."/>
            <person name="Grabherr M."/>
            <person name="Birren B.W."/>
        </authorList>
    </citation>
    <scope>NUCLEOTIDE SEQUENCE [LARGE SCALE GENOMIC DNA]</scope>
    <source>
        <strain evidence="4">ATCC 6205 / CBS 148.51 / DSM 1962 / NBRC 6347 / NRRL 1970</strain>
    </source>
</reference>
<dbReference type="GeneID" id="4390669"/>
<dbReference type="GO" id="GO:0019290">
    <property type="term" value="P:siderophore biosynthetic process"/>
    <property type="evidence" value="ECO:0007669"/>
    <property type="project" value="InterPro"/>
</dbReference>
<organism evidence="3 4">
    <name type="scientific">Chaetomium globosum (strain ATCC 6205 / CBS 148.51 / DSM 1962 / NBRC 6347 / NRRL 1970)</name>
    <name type="common">Soil fungus</name>
    <dbReference type="NCBI Taxonomy" id="306901"/>
    <lineage>
        <taxon>Eukaryota</taxon>
        <taxon>Fungi</taxon>
        <taxon>Dikarya</taxon>
        <taxon>Ascomycota</taxon>
        <taxon>Pezizomycotina</taxon>
        <taxon>Sordariomycetes</taxon>
        <taxon>Sordariomycetidae</taxon>
        <taxon>Sordariales</taxon>
        <taxon>Chaetomiaceae</taxon>
        <taxon>Chaetomium</taxon>
    </lineage>
</organism>
<dbReference type="OMA" id="AVWINAY"/>
<dbReference type="GO" id="GO:0016881">
    <property type="term" value="F:acid-amino acid ligase activity"/>
    <property type="evidence" value="ECO:0007669"/>
    <property type="project" value="UniProtKB-ARBA"/>
</dbReference>
<dbReference type="Pfam" id="PF04183">
    <property type="entry name" value="IucA_IucC"/>
    <property type="match status" value="1"/>
</dbReference>
<dbReference type="OrthoDB" id="2117718at2759"/>
<evidence type="ECO:0000259" key="2">
    <source>
        <dbReference type="Pfam" id="PF06276"/>
    </source>
</evidence>
<dbReference type="PANTHER" id="PTHR34384">
    <property type="entry name" value="L-2,3-DIAMINOPROPANOATE--CITRATE LIGASE"/>
    <property type="match status" value="1"/>
</dbReference>
<dbReference type="Pfam" id="PF06276">
    <property type="entry name" value="FhuF"/>
    <property type="match status" value="1"/>
</dbReference>
<evidence type="ECO:0000313" key="4">
    <source>
        <dbReference type="Proteomes" id="UP000001056"/>
    </source>
</evidence>
<feature type="domain" description="Aerobactin siderophore biosynthesis IucA/IucC-like C-terminal" evidence="2">
    <location>
        <begin position="197"/>
        <end position="355"/>
    </location>
</feature>
<dbReference type="PANTHER" id="PTHR34384:SF5">
    <property type="entry name" value="L-2,3-DIAMINOPROPANOATE--CITRATE LIGASE"/>
    <property type="match status" value="1"/>
</dbReference>